<dbReference type="GO" id="GO:0006631">
    <property type="term" value="P:fatty acid metabolic process"/>
    <property type="evidence" value="ECO:0007669"/>
    <property type="project" value="InterPro"/>
</dbReference>
<evidence type="ECO:0000259" key="4">
    <source>
        <dbReference type="Pfam" id="PF02737"/>
    </source>
</evidence>
<keyword evidence="1" id="KW-0560">Oxidoreductase</keyword>
<protein>
    <submittedName>
        <fullName evidence="5">3-hydroxyacyl-CoA dehydrogenase family protein</fullName>
    </submittedName>
</protein>
<dbReference type="GO" id="GO:0016616">
    <property type="term" value="F:oxidoreductase activity, acting on the CH-OH group of donors, NAD or NADP as acceptor"/>
    <property type="evidence" value="ECO:0007669"/>
    <property type="project" value="InterPro"/>
</dbReference>
<name>A0A3A4N7L4_ABYX5</name>
<evidence type="ECO:0000256" key="1">
    <source>
        <dbReference type="ARBA" id="ARBA00023002"/>
    </source>
</evidence>
<gene>
    <name evidence="5" type="ORF">C4520_15755</name>
</gene>
<accession>A0A3A4N7L4</accession>
<dbReference type="InterPro" id="IPR036291">
    <property type="entry name" value="NAD(P)-bd_dom_sf"/>
</dbReference>
<dbReference type="SUPFAM" id="SSF48179">
    <property type="entry name" value="6-phosphogluconate dehydrogenase C-terminal domain-like"/>
    <property type="match status" value="1"/>
</dbReference>
<dbReference type="Pfam" id="PF02737">
    <property type="entry name" value="3HCDH_N"/>
    <property type="match status" value="1"/>
</dbReference>
<comment type="caution">
    <text evidence="5">The sequence shown here is derived from an EMBL/GenBank/DDBJ whole genome shotgun (WGS) entry which is preliminary data.</text>
</comment>
<dbReference type="InterPro" id="IPR006108">
    <property type="entry name" value="3HC_DH_C"/>
</dbReference>
<sequence length="312" mass="34373">MQANEVKKALIVGAGVMGHSIAQVFAQAGIDVALVDVDEKTLQHALQLIEHNLETLAELGKLSIPPRAVLEKIHISTDLISAAKGAEFALEAVAEVPDVKRKVFEILDEACPPEAILASNTSTLDIFEIIRVSRPDRLITAHWFAPPHIIPLVEVAPGPETAPEVVKFTADLMKRLGKTPVVMKKFVPGYIVNRIQNYISFVVFDMLQNGLADPEQIDLAVKLSLGVRLPTVGVVQTMDFTGLDLVRQITRNNGLENRLIEEKVARGHLGAKTSKGLYDYGGRTEEEILKKRDRLYLGVLDHLQQTTEFKPV</sequence>
<dbReference type="Proteomes" id="UP000265882">
    <property type="component" value="Unassembled WGS sequence"/>
</dbReference>
<dbReference type="GO" id="GO:0070403">
    <property type="term" value="F:NAD+ binding"/>
    <property type="evidence" value="ECO:0007669"/>
    <property type="project" value="InterPro"/>
</dbReference>
<dbReference type="PANTHER" id="PTHR48075">
    <property type="entry name" value="3-HYDROXYACYL-COA DEHYDROGENASE FAMILY PROTEIN"/>
    <property type="match status" value="1"/>
</dbReference>
<feature type="domain" description="3-hydroxyacyl-CoA dehydrogenase C-terminal" evidence="3">
    <location>
        <begin position="189"/>
        <end position="280"/>
    </location>
</feature>
<evidence type="ECO:0000313" key="6">
    <source>
        <dbReference type="Proteomes" id="UP000265882"/>
    </source>
</evidence>
<evidence type="ECO:0000313" key="5">
    <source>
        <dbReference type="EMBL" id="RJP17738.1"/>
    </source>
</evidence>
<dbReference type="Pfam" id="PF00725">
    <property type="entry name" value="3HCDH"/>
    <property type="match status" value="1"/>
</dbReference>
<evidence type="ECO:0000259" key="3">
    <source>
        <dbReference type="Pfam" id="PF00725"/>
    </source>
</evidence>
<dbReference type="SUPFAM" id="SSF51735">
    <property type="entry name" value="NAD(P)-binding Rossmann-fold domains"/>
    <property type="match status" value="1"/>
</dbReference>
<feature type="domain" description="3-hydroxyacyl-CoA dehydrogenase NAD binding" evidence="4">
    <location>
        <begin position="10"/>
        <end position="185"/>
    </location>
</feature>
<dbReference type="PIRSF" id="PIRSF000105">
    <property type="entry name" value="HCDH"/>
    <property type="match status" value="1"/>
</dbReference>
<dbReference type="EMBL" id="QZKU01000111">
    <property type="protein sequence ID" value="RJP17738.1"/>
    <property type="molecule type" value="Genomic_DNA"/>
</dbReference>
<dbReference type="PANTHER" id="PTHR48075:SF5">
    <property type="entry name" value="3-HYDROXYBUTYRYL-COA DEHYDROGENASE"/>
    <property type="match status" value="1"/>
</dbReference>
<dbReference type="Gene3D" id="3.40.50.720">
    <property type="entry name" value="NAD(P)-binding Rossmann-like Domain"/>
    <property type="match status" value="1"/>
</dbReference>
<organism evidence="5 6">
    <name type="scientific">Abyssobacteria bacterium (strain SURF_5)</name>
    <dbReference type="NCBI Taxonomy" id="2093360"/>
    <lineage>
        <taxon>Bacteria</taxon>
        <taxon>Pseudomonadati</taxon>
        <taxon>Candidatus Hydrogenedentota</taxon>
        <taxon>Candidatus Abyssobacteria</taxon>
    </lineage>
</organism>
<evidence type="ECO:0000256" key="2">
    <source>
        <dbReference type="PIRSR" id="PIRSR000105-1"/>
    </source>
</evidence>
<dbReference type="InterPro" id="IPR013328">
    <property type="entry name" value="6PGD_dom2"/>
</dbReference>
<dbReference type="InterPro" id="IPR022694">
    <property type="entry name" value="3-OHacyl-CoA_DH"/>
</dbReference>
<feature type="site" description="Important for catalytic activity" evidence="2">
    <location>
        <position position="142"/>
    </location>
</feature>
<dbReference type="Gene3D" id="1.10.1040.10">
    <property type="entry name" value="N-(1-d-carboxylethyl)-l-norvaline Dehydrogenase, domain 2"/>
    <property type="match status" value="1"/>
</dbReference>
<dbReference type="AlphaFoldDB" id="A0A3A4N7L4"/>
<dbReference type="InterPro" id="IPR006176">
    <property type="entry name" value="3-OHacyl-CoA_DH_NAD-bd"/>
</dbReference>
<proteinExistence type="predicted"/>
<dbReference type="InterPro" id="IPR008927">
    <property type="entry name" value="6-PGluconate_DH-like_C_sf"/>
</dbReference>
<reference evidence="5 6" key="1">
    <citation type="journal article" date="2017" name="ISME J.">
        <title>Energy and carbon metabolisms in a deep terrestrial subsurface fluid microbial community.</title>
        <authorList>
            <person name="Momper L."/>
            <person name="Jungbluth S.P."/>
            <person name="Lee M.D."/>
            <person name="Amend J.P."/>
        </authorList>
    </citation>
    <scope>NUCLEOTIDE SEQUENCE [LARGE SCALE GENOMIC DNA]</scope>
    <source>
        <strain evidence="5">SURF_5</strain>
    </source>
</reference>